<proteinExistence type="predicted"/>
<accession>A0ABV9PVL3</accession>
<keyword evidence="2" id="KW-0472">Membrane</keyword>
<comment type="caution">
    <text evidence="3">The sequence shown here is derived from an EMBL/GenBank/DDBJ whole genome shotgun (WGS) entry which is preliminary data.</text>
</comment>
<gene>
    <name evidence="3" type="ORF">ACFO7U_17170</name>
</gene>
<keyword evidence="4" id="KW-1185">Reference proteome</keyword>
<reference evidence="4" key="1">
    <citation type="journal article" date="2019" name="Int. J. Syst. Evol. Microbiol.">
        <title>The Global Catalogue of Microorganisms (GCM) 10K type strain sequencing project: providing services to taxonomists for standard genome sequencing and annotation.</title>
        <authorList>
            <consortium name="The Broad Institute Genomics Platform"/>
            <consortium name="The Broad Institute Genome Sequencing Center for Infectious Disease"/>
            <person name="Wu L."/>
            <person name="Ma J."/>
        </authorList>
    </citation>
    <scope>NUCLEOTIDE SEQUENCE [LARGE SCALE GENOMIC DNA]</scope>
    <source>
        <strain evidence="4">JCM 11882</strain>
    </source>
</reference>
<dbReference type="InterPro" id="IPR005625">
    <property type="entry name" value="PepSY-ass_TM"/>
</dbReference>
<sequence length="489" mass="51782">MSVAPTTAEHTRPPKPTRPARTAGPVAEQLRAILARIHFYAGLFIAPFLIVAALSGALYALSPTLEKLAYQDQISATTTTTTSTPLAEQIAAARDRQPGLDLVEVWPADEPGIATRVLFADDSLPEGVNRAVFVDPADASVNGVLTSYSGIGELPLRSWVSGLHSDLHLGAAGEIYSELAASWLLILTLSGLFLWWRKTRTARSARRAAMLRGVPGRPGTRRKTMSLHATLGTWFAVILLGIAATGLTWSTYTGGNIDSVVSAMNWRSDPLQTSISGDAATADAHTEHRGHSAQHAGHRSPTEQAPSVLDAARHAGLDGPLRMSAPADADSAWTVSQLWGPWVFSSDSVAVSGDDGRIVDRLDFGDLSPYSKLSSWGIYLHMGIMFGLPLQIALAATALAVVGLAITGYRMWWKRRPTRGGLPAPLGKTTGLSWQVYAIATAVAVGLGLFMPLLGISLAVFVVVDILVTRRATVTAPATGPTAPAGPRS</sequence>
<dbReference type="Proteomes" id="UP001595836">
    <property type="component" value="Unassembled WGS sequence"/>
</dbReference>
<dbReference type="Pfam" id="PF03929">
    <property type="entry name" value="PepSY_TM"/>
    <property type="match status" value="1"/>
</dbReference>
<keyword evidence="2" id="KW-0812">Transmembrane</keyword>
<protein>
    <submittedName>
        <fullName evidence="3">PepSY-associated TM helix domain-containing protein</fullName>
    </submittedName>
</protein>
<evidence type="ECO:0000256" key="1">
    <source>
        <dbReference type="SAM" id="MobiDB-lite"/>
    </source>
</evidence>
<organism evidence="3 4">
    <name type="scientific">Dietzia aurantiaca</name>
    <dbReference type="NCBI Taxonomy" id="983873"/>
    <lineage>
        <taxon>Bacteria</taxon>
        <taxon>Bacillati</taxon>
        <taxon>Actinomycetota</taxon>
        <taxon>Actinomycetes</taxon>
        <taxon>Mycobacteriales</taxon>
        <taxon>Dietziaceae</taxon>
        <taxon>Dietzia</taxon>
    </lineage>
</organism>
<dbReference type="EMBL" id="JBHSHP010000061">
    <property type="protein sequence ID" value="MFC4756499.1"/>
    <property type="molecule type" value="Genomic_DNA"/>
</dbReference>
<feature type="transmembrane region" description="Helical" evidence="2">
    <location>
        <begin position="231"/>
        <end position="252"/>
    </location>
</feature>
<feature type="region of interest" description="Disordered" evidence="1">
    <location>
        <begin position="278"/>
        <end position="305"/>
    </location>
</feature>
<dbReference type="RefSeq" id="WP_344997053.1">
    <property type="nucleotide sequence ID" value="NZ_BAABCD010000057.1"/>
</dbReference>
<keyword evidence="2" id="KW-1133">Transmembrane helix</keyword>
<evidence type="ECO:0000313" key="4">
    <source>
        <dbReference type="Proteomes" id="UP001595836"/>
    </source>
</evidence>
<feature type="transmembrane region" description="Helical" evidence="2">
    <location>
        <begin position="378"/>
        <end position="406"/>
    </location>
</feature>
<dbReference type="PANTHER" id="PTHR34219">
    <property type="entry name" value="IRON-REGULATED INNER MEMBRANE PROTEIN-RELATED"/>
    <property type="match status" value="1"/>
</dbReference>
<feature type="transmembrane region" description="Helical" evidence="2">
    <location>
        <begin position="175"/>
        <end position="196"/>
    </location>
</feature>
<name>A0ABV9PVL3_9ACTN</name>
<dbReference type="PANTHER" id="PTHR34219:SF1">
    <property type="entry name" value="PEPSY DOMAIN-CONTAINING PROTEIN"/>
    <property type="match status" value="1"/>
</dbReference>
<evidence type="ECO:0000313" key="3">
    <source>
        <dbReference type="EMBL" id="MFC4756499.1"/>
    </source>
</evidence>
<feature type="region of interest" description="Disordered" evidence="1">
    <location>
        <begin position="1"/>
        <end position="24"/>
    </location>
</feature>
<evidence type="ECO:0000256" key="2">
    <source>
        <dbReference type="SAM" id="Phobius"/>
    </source>
</evidence>
<feature type="transmembrane region" description="Helical" evidence="2">
    <location>
        <begin position="39"/>
        <end position="61"/>
    </location>
</feature>
<feature type="transmembrane region" description="Helical" evidence="2">
    <location>
        <begin position="436"/>
        <end position="464"/>
    </location>
</feature>